<dbReference type="EMBL" id="JACSEA010000005">
    <property type="protein sequence ID" value="KAF7400667.1"/>
    <property type="molecule type" value="Genomic_DNA"/>
</dbReference>
<keyword evidence="2" id="KW-1185">Reference proteome</keyword>
<evidence type="ECO:0000313" key="1">
    <source>
        <dbReference type="EMBL" id="KAF7400667.1"/>
    </source>
</evidence>
<evidence type="ECO:0000313" key="2">
    <source>
        <dbReference type="Proteomes" id="UP000614350"/>
    </source>
</evidence>
<gene>
    <name evidence="1" type="ORF">HZH66_005851</name>
</gene>
<organism evidence="1 2">
    <name type="scientific">Vespula vulgaris</name>
    <name type="common">Yellow jacket</name>
    <name type="synonym">Wasp</name>
    <dbReference type="NCBI Taxonomy" id="7454"/>
    <lineage>
        <taxon>Eukaryota</taxon>
        <taxon>Metazoa</taxon>
        <taxon>Ecdysozoa</taxon>
        <taxon>Arthropoda</taxon>
        <taxon>Hexapoda</taxon>
        <taxon>Insecta</taxon>
        <taxon>Pterygota</taxon>
        <taxon>Neoptera</taxon>
        <taxon>Endopterygota</taxon>
        <taxon>Hymenoptera</taxon>
        <taxon>Apocrita</taxon>
        <taxon>Aculeata</taxon>
        <taxon>Vespoidea</taxon>
        <taxon>Vespidae</taxon>
        <taxon>Vespinae</taxon>
        <taxon>Vespula</taxon>
    </lineage>
</organism>
<protein>
    <submittedName>
        <fullName evidence="1">Uncharacterized protein</fullName>
    </submittedName>
</protein>
<dbReference type="Proteomes" id="UP000614350">
    <property type="component" value="Unassembled WGS sequence"/>
</dbReference>
<sequence>MDYNTKILLSQDYAPSEDLKKSKFRDNALKDDSNAKLYLHLNGNKVSKILGDKRQMIETLLKYCKVIQSDL</sequence>
<dbReference type="AlphaFoldDB" id="A0A834N907"/>
<name>A0A834N907_VESVU</name>
<proteinExistence type="predicted"/>
<reference evidence="1" key="1">
    <citation type="journal article" date="2020" name="G3 (Bethesda)">
        <title>High-Quality Assemblies for Three Invasive Social Wasps from the &lt;i&gt;Vespula&lt;/i&gt; Genus.</title>
        <authorList>
            <person name="Harrop T.W.R."/>
            <person name="Guhlin J."/>
            <person name="McLaughlin G.M."/>
            <person name="Permina E."/>
            <person name="Stockwell P."/>
            <person name="Gilligan J."/>
            <person name="Le Lec M.F."/>
            <person name="Gruber M.A.M."/>
            <person name="Quinn O."/>
            <person name="Lovegrove M."/>
            <person name="Duncan E.J."/>
            <person name="Remnant E.J."/>
            <person name="Van Eeckhoven J."/>
            <person name="Graham B."/>
            <person name="Knapp R.A."/>
            <person name="Langford K.W."/>
            <person name="Kronenberg Z."/>
            <person name="Press M.O."/>
            <person name="Eacker S.M."/>
            <person name="Wilson-Rankin E.E."/>
            <person name="Purcell J."/>
            <person name="Lester P.J."/>
            <person name="Dearden P.K."/>
        </authorList>
    </citation>
    <scope>NUCLEOTIDE SEQUENCE</scope>
    <source>
        <strain evidence="1">Marl-1</strain>
    </source>
</reference>
<accession>A0A834N907</accession>
<comment type="caution">
    <text evidence="1">The sequence shown here is derived from an EMBL/GenBank/DDBJ whole genome shotgun (WGS) entry which is preliminary data.</text>
</comment>